<dbReference type="InterPro" id="IPR058625">
    <property type="entry name" value="MdtA-like_BSH"/>
</dbReference>
<evidence type="ECO:0000256" key="3">
    <source>
        <dbReference type="SAM" id="Coils"/>
    </source>
</evidence>
<feature type="coiled-coil region" evidence="3">
    <location>
        <begin position="132"/>
        <end position="159"/>
    </location>
</feature>
<keyword evidence="2 3" id="KW-0175">Coiled coil</keyword>
<keyword evidence="10" id="KW-1185">Reference proteome</keyword>
<dbReference type="Pfam" id="PF25973">
    <property type="entry name" value="BSH_CzcB"/>
    <property type="match status" value="1"/>
</dbReference>
<dbReference type="RefSeq" id="WP_349231519.1">
    <property type="nucleotide sequence ID" value="NZ_JBBMFK010000009.1"/>
</dbReference>
<feature type="coiled-coil region" evidence="3">
    <location>
        <begin position="326"/>
        <end position="353"/>
    </location>
</feature>
<feature type="transmembrane region" description="Helical" evidence="5">
    <location>
        <begin position="33"/>
        <end position="52"/>
    </location>
</feature>
<comment type="subcellular location">
    <subcellularLocation>
        <location evidence="1">Cell envelope</location>
    </subcellularLocation>
</comment>
<reference evidence="9 10" key="1">
    <citation type="submission" date="2024-03" db="EMBL/GenBank/DDBJ databases">
        <title>Human intestinal bacterial collection.</title>
        <authorList>
            <person name="Pauvert C."/>
            <person name="Hitch T.C.A."/>
            <person name="Clavel T."/>
        </authorList>
    </citation>
    <scope>NUCLEOTIDE SEQUENCE [LARGE SCALE GENOMIC DNA]</scope>
    <source>
        <strain evidence="9 10">CLA-AP-H29</strain>
    </source>
</reference>
<feature type="domain" description="Multidrug resistance protein MdtA-like barrel-sandwich hybrid" evidence="6">
    <location>
        <begin position="94"/>
        <end position="189"/>
    </location>
</feature>
<dbReference type="CDD" id="cd06849">
    <property type="entry name" value="lipoyl_domain"/>
    <property type="match status" value="1"/>
</dbReference>
<evidence type="ECO:0000313" key="9">
    <source>
        <dbReference type="EMBL" id="MEQ2443224.1"/>
    </source>
</evidence>
<accession>A0ABV1E7D2</accession>
<feature type="domain" description="YknX-like beta-barrel" evidence="8">
    <location>
        <begin position="394"/>
        <end position="464"/>
    </location>
</feature>
<dbReference type="Gene3D" id="2.40.30.170">
    <property type="match status" value="2"/>
</dbReference>
<comment type="caution">
    <text evidence="9">The sequence shown here is derived from an EMBL/GenBank/DDBJ whole genome shotgun (WGS) entry which is preliminary data.</text>
</comment>
<dbReference type="InterPro" id="IPR058647">
    <property type="entry name" value="BSH_CzcB-like"/>
</dbReference>
<dbReference type="PANTHER" id="PTHR32347:SF14">
    <property type="entry name" value="EFFLUX SYSTEM COMPONENT YKNX-RELATED"/>
    <property type="match status" value="1"/>
</dbReference>
<dbReference type="Pfam" id="PF25990">
    <property type="entry name" value="Beta-barrel_YknX"/>
    <property type="match status" value="1"/>
</dbReference>
<evidence type="ECO:0000259" key="7">
    <source>
        <dbReference type="Pfam" id="PF25973"/>
    </source>
</evidence>
<proteinExistence type="predicted"/>
<keyword evidence="5" id="KW-0472">Membrane</keyword>
<feature type="compositionally biased region" description="Low complexity" evidence="4">
    <location>
        <begin position="7"/>
        <end position="19"/>
    </location>
</feature>
<dbReference type="Gene3D" id="2.40.50.100">
    <property type="match status" value="2"/>
</dbReference>
<dbReference type="InterPro" id="IPR050465">
    <property type="entry name" value="UPF0194_transport"/>
</dbReference>
<evidence type="ECO:0000313" key="10">
    <source>
        <dbReference type="Proteomes" id="UP001464378"/>
    </source>
</evidence>
<dbReference type="Pfam" id="PF25917">
    <property type="entry name" value="BSH_RND"/>
    <property type="match status" value="1"/>
</dbReference>
<dbReference type="Gene3D" id="2.40.420.20">
    <property type="match status" value="1"/>
</dbReference>
<dbReference type="SUPFAM" id="SSF111369">
    <property type="entry name" value="HlyD-like secretion proteins"/>
    <property type="match status" value="2"/>
</dbReference>
<keyword evidence="5" id="KW-1133">Transmembrane helix</keyword>
<evidence type="ECO:0000256" key="4">
    <source>
        <dbReference type="SAM" id="MobiDB-lite"/>
    </source>
</evidence>
<gene>
    <name evidence="9" type="ORF">WMO64_07055</name>
</gene>
<evidence type="ECO:0000256" key="5">
    <source>
        <dbReference type="SAM" id="Phobius"/>
    </source>
</evidence>
<protein>
    <submittedName>
        <fullName evidence="9">HlyD family efflux transporter periplasmic adaptor subunit</fullName>
    </submittedName>
</protein>
<evidence type="ECO:0000259" key="8">
    <source>
        <dbReference type="Pfam" id="PF25990"/>
    </source>
</evidence>
<organism evidence="9 10">
    <name type="scientific">Pseudoflavonifractor intestinihominis</name>
    <dbReference type="NCBI Taxonomy" id="3133171"/>
    <lineage>
        <taxon>Bacteria</taxon>
        <taxon>Bacillati</taxon>
        <taxon>Bacillota</taxon>
        <taxon>Clostridia</taxon>
        <taxon>Eubacteriales</taxon>
        <taxon>Oscillospiraceae</taxon>
        <taxon>Pseudoflavonifractor</taxon>
    </lineage>
</organism>
<dbReference type="PANTHER" id="PTHR32347">
    <property type="entry name" value="EFFLUX SYSTEM COMPONENT YKNX-RELATED"/>
    <property type="match status" value="1"/>
</dbReference>
<feature type="domain" description="CzcB-like barrel-sandwich hybrid" evidence="7">
    <location>
        <begin position="288"/>
        <end position="375"/>
    </location>
</feature>
<dbReference type="InterPro" id="IPR058636">
    <property type="entry name" value="Beta-barrel_YknX"/>
</dbReference>
<name>A0ABV1E7D2_9FIRM</name>
<dbReference type="Proteomes" id="UP001464378">
    <property type="component" value="Unassembled WGS sequence"/>
</dbReference>
<keyword evidence="5" id="KW-0812">Transmembrane</keyword>
<evidence type="ECO:0000256" key="2">
    <source>
        <dbReference type="ARBA" id="ARBA00023054"/>
    </source>
</evidence>
<sequence>MESTEIKSASPKAPTAPARPEFKIPKPKKKRRWIKVLIVLVILAALVFWFLVRPILSASSQIENMLYQTGTAEYRDLTVSVSGTGTVEPADSYQVTALVKGEILDAPFEEGDQVEKGDVLYQIDSSDVQNSIERAEITVEQARLSYQNALDSKEDAAENTDVKASDTGVIQKLYYGAGDTVTVGTPIADILDRDTMKLTIPFHSADAAAFYVGESATVYVDGTAETLQGTVESISPVDQAGTGGTLVREITITVSNPGALSDQNTGTASVGGADCAGTGAFDYAAQSTVTARTSGTLASLTVSEGDRVTKDQIIGAFEATDMDSQIKNAELSLRSAELSLQSTKDQLENYTITSPISGTVIEKNYKAGDNLDTTAAAAGYLAVIYDMSSLSFTMNIDELYIGQIEVGQEVRITADALEGQEFTGHVSKININGTTMNGVTTYPVTVAIDNPGDLLPGMNVSAEILVEHAEHVLCVPVEMVGRGDVVQVLPADAYDKDGNPDYARLVETPVELGRNDDQYIEILSGLSEGDTVVYKMEQTNLIEQLMTGAAQSGGAQAGGAATSGTETEP</sequence>
<feature type="region of interest" description="Disordered" evidence="4">
    <location>
        <begin position="1"/>
        <end position="23"/>
    </location>
</feature>
<evidence type="ECO:0000259" key="6">
    <source>
        <dbReference type="Pfam" id="PF25917"/>
    </source>
</evidence>
<dbReference type="EMBL" id="JBBMFK010000009">
    <property type="protein sequence ID" value="MEQ2443224.1"/>
    <property type="molecule type" value="Genomic_DNA"/>
</dbReference>
<evidence type="ECO:0000256" key="1">
    <source>
        <dbReference type="ARBA" id="ARBA00004196"/>
    </source>
</evidence>
<dbReference type="Gene3D" id="1.10.287.470">
    <property type="entry name" value="Helix hairpin bin"/>
    <property type="match status" value="1"/>
</dbReference>